<dbReference type="Pfam" id="PF00617">
    <property type="entry name" value="RasGEF"/>
    <property type="match status" value="1"/>
</dbReference>
<evidence type="ECO:0000256" key="1">
    <source>
        <dbReference type="ARBA" id="ARBA00022658"/>
    </source>
</evidence>
<dbReference type="PANTHER" id="PTHR23113:SF99">
    <property type="entry name" value="RASGEF DOMAIN-CONTAINING PROTEIN"/>
    <property type="match status" value="1"/>
</dbReference>
<organism evidence="5">
    <name type="scientific">Timema poppense</name>
    <name type="common">Walking stick</name>
    <dbReference type="NCBI Taxonomy" id="170557"/>
    <lineage>
        <taxon>Eukaryota</taxon>
        <taxon>Metazoa</taxon>
        <taxon>Ecdysozoa</taxon>
        <taxon>Arthropoda</taxon>
        <taxon>Hexapoda</taxon>
        <taxon>Insecta</taxon>
        <taxon>Pterygota</taxon>
        <taxon>Neoptera</taxon>
        <taxon>Polyneoptera</taxon>
        <taxon>Phasmatodea</taxon>
        <taxon>Timematodea</taxon>
        <taxon>Timematoidea</taxon>
        <taxon>Timematidae</taxon>
        <taxon>Timema</taxon>
    </lineage>
</organism>
<feature type="domain" description="Ras-GEF" evidence="4">
    <location>
        <begin position="116"/>
        <end position="323"/>
    </location>
</feature>
<reference evidence="5" key="1">
    <citation type="submission" date="2020-11" db="EMBL/GenBank/DDBJ databases">
        <authorList>
            <person name="Tran Van P."/>
        </authorList>
    </citation>
    <scope>NUCLEOTIDE SEQUENCE</scope>
</reference>
<evidence type="ECO:0000313" key="5">
    <source>
        <dbReference type="EMBL" id="CAD7420106.1"/>
    </source>
</evidence>
<dbReference type="EMBL" id="OD027059">
    <property type="protein sequence ID" value="CAD7420106.1"/>
    <property type="molecule type" value="Genomic_DNA"/>
</dbReference>
<dbReference type="GO" id="GO:0007265">
    <property type="term" value="P:Ras protein signal transduction"/>
    <property type="evidence" value="ECO:0007669"/>
    <property type="project" value="TreeGrafter"/>
</dbReference>
<dbReference type="InterPro" id="IPR019804">
    <property type="entry name" value="Ras_G-nucl-exch_fac_CS"/>
</dbReference>
<dbReference type="PROSITE" id="PS50009">
    <property type="entry name" value="RASGEF_CAT"/>
    <property type="match status" value="1"/>
</dbReference>
<keyword evidence="1 2" id="KW-0344">Guanine-nucleotide releasing factor</keyword>
<dbReference type="SUPFAM" id="SSF48366">
    <property type="entry name" value="Ras GEF"/>
    <property type="match status" value="1"/>
</dbReference>
<evidence type="ECO:0000256" key="3">
    <source>
        <dbReference type="SAM" id="MobiDB-lite"/>
    </source>
</evidence>
<evidence type="ECO:0000259" key="4">
    <source>
        <dbReference type="PROSITE" id="PS50009"/>
    </source>
</evidence>
<dbReference type="AlphaFoldDB" id="A0A7R9HHY7"/>
<proteinExistence type="predicted"/>
<dbReference type="InterPro" id="IPR023578">
    <property type="entry name" value="Ras_GEF_dom_sf"/>
</dbReference>
<dbReference type="CDD" id="cd00155">
    <property type="entry name" value="RasGEF"/>
    <property type="match status" value="1"/>
</dbReference>
<name>A0A7R9HHY7_TIMPO</name>
<dbReference type="Gene3D" id="1.10.840.10">
    <property type="entry name" value="Ras guanine-nucleotide exchange factors catalytic domain"/>
    <property type="match status" value="1"/>
</dbReference>
<feature type="compositionally biased region" description="Basic residues" evidence="3">
    <location>
        <begin position="314"/>
        <end position="323"/>
    </location>
</feature>
<dbReference type="GO" id="GO:0005886">
    <property type="term" value="C:plasma membrane"/>
    <property type="evidence" value="ECO:0007669"/>
    <property type="project" value="TreeGrafter"/>
</dbReference>
<dbReference type="InterPro" id="IPR001895">
    <property type="entry name" value="RASGEF_cat_dom"/>
</dbReference>
<accession>A0A7R9HHY7</accession>
<gene>
    <name evidence="5" type="ORF">TPSB3V08_LOCUS13521</name>
</gene>
<dbReference type="PROSITE" id="PS00720">
    <property type="entry name" value="RASGEF"/>
    <property type="match status" value="1"/>
</dbReference>
<protein>
    <recommendedName>
        <fullName evidence="4">Ras-GEF domain-containing protein</fullName>
    </recommendedName>
</protein>
<evidence type="ECO:0000256" key="2">
    <source>
        <dbReference type="PROSITE-ProRule" id="PRU00168"/>
    </source>
</evidence>
<dbReference type="InterPro" id="IPR036964">
    <property type="entry name" value="RASGEF_cat_dom_sf"/>
</dbReference>
<dbReference type="GO" id="GO:0005085">
    <property type="term" value="F:guanyl-nucleotide exchange factor activity"/>
    <property type="evidence" value="ECO:0007669"/>
    <property type="project" value="UniProtKB-KW"/>
</dbReference>
<dbReference type="PANTHER" id="PTHR23113">
    <property type="entry name" value="GUANINE NUCLEOTIDE EXCHANGE FACTOR"/>
    <property type="match status" value="1"/>
</dbReference>
<dbReference type="SMART" id="SM00147">
    <property type="entry name" value="RasGEF"/>
    <property type="match status" value="1"/>
</dbReference>
<dbReference type="InterPro" id="IPR008937">
    <property type="entry name" value="Ras-like_GEF"/>
</dbReference>
<dbReference type="Gene3D" id="1.20.870.10">
    <property type="entry name" value="Son of sevenless (SoS) protein Chain: S domain 1"/>
    <property type="match status" value="1"/>
</dbReference>
<sequence>MGAKVPVGRSSVGDTSIRRKESVMSTAATMRVLNVLRHWVSKHSQDFELDQRMKNLTIEFLDDIIYSPNLLPAEHKAASQLLRLITREERESERVDLSRLLAPPLTRSKENIETLSALEIAEQMTYVDHQIFIAISSEEFLGQAWMKTDKASKAPHIILMTRRFNEMSQLVVSEIVRRSNMTSRIAAIEKWAAVADISRCLHNFNGVLQVCAAFTNSSVFRLKKTWEKVSKTTKQTIEKLQAIVSSDGRFRSLRDALHRCDPPCIPYLGMYLTDLSFIEEGTPNFTDDGLLNFSKMRMVSNTQPPHVLVPTNRGRGHISNKNH</sequence>
<feature type="region of interest" description="Disordered" evidence="3">
    <location>
        <begin position="303"/>
        <end position="323"/>
    </location>
</feature>